<dbReference type="EMBL" id="MSFN02000005">
    <property type="protein sequence ID" value="PTU20138.1"/>
    <property type="molecule type" value="Genomic_DNA"/>
</dbReference>
<evidence type="ECO:0000313" key="1">
    <source>
        <dbReference type="EMBL" id="PTU20138.1"/>
    </source>
</evidence>
<dbReference type="OrthoDB" id="5422570at2759"/>
<sequence length="67" mass="7499">MPQDLLGQIKEFEEVFTVDAAKLKQIVAHFIKELEKGQSLIIPIFKTKTHHTLSLGLSVEGGNIVRL</sequence>
<protein>
    <submittedName>
        <fullName evidence="1">Uncharacterized protein</fullName>
    </submittedName>
</protein>
<dbReference type="VEuPathDB" id="FungiDB:P175DRAFT_0502289"/>
<name>A0A2T5LV26_9EURO</name>
<accession>A0A2T5LV26</accession>
<evidence type="ECO:0000313" key="2">
    <source>
        <dbReference type="Proteomes" id="UP000244073"/>
    </source>
</evidence>
<dbReference type="Gene3D" id="1.10.287.1250">
    <property type="match status" value="1"/>
</dbReference>
<organism evidence="1 2">
    <name type="scientific">Aspergillus ochraceoroseus IBT 24754</name>
    <dbReference type="NCBI Taxonomy" id="1392256"/>
    <lineage>
        <taxon>Eukaryota</taxon>
        <taxon>Fungi</taxon>
        <taxon>Dikarya</taxon>
        <taxon>Ascomycota</taxon>
        <taxon>Pezizomycotina</taxon>
        <taxon>Eurotiomycetes</taxon>
        <taxon>Eurotiomycetidae</taxon>
        <taxon>Eurotiales</taxon>
        <taxon>Aspergillaceae</taxon>
        <taxon>Aspergillus</taxon>
        <taxon>Aspergillus subgen. Nidulantes</taxon>
    </lineage>
</organism>
<reference evidence="1 2" key="1">
    <citation type="journal article" date="2018" name="Proc. Natl. Acad. Sci. U.S.A.">
        <title>Linking secondary metabolites to gene clusters through genome sequencing of six diverse Aspergillus species.</title>
        <authorList>
            <person name="Kaerboelling I."/>
            <person name="Vesth T.C."/>
            <person name="Frisvad J.C."/>
            <person name="Nybo J.L."/>
            <person name="Theobald S."/>
            <person name="Kuo A."/>
            <person name="Bowyer P."/>
            <person name="Matsuda Y."/>
            <person name="Mondo S."/>
            <person name="Lyhne E.K."/>
            <person name="Kogle M.E."/>
            <person name="Clum A."/>
            <person name="Lipzen A."/>
            <person name="Salamov A."/>
            <person name="Ngan C.Y."/>
            <person name="Daum C."/>
            <person name="Chiniquy J."/>
            <person name="Barry K."/>
            <person name="LaButti K."/>
            <person name="Haridas S."/>
            <person name="Simmons B.A."/>
            <person name="Magnuson J.K."/>
            <person name="Mortensen U.H."/>
            <person name="Larsen T.O."/>
            <person name="Grigoriev I.V."/>
            <person name="Baker S.E."/>
            <person name="Andersen M.R."/>
        </authorList>
    </citation>
    <scope>NUCLEOTIDE SEQUENCE [LARGE SCALE GENOMIC DNA]</scope>
    <source>
        <strain evidence="1 2">IBT 24754</strain>
    </source>
</reference>
<gene>
    <name evidence="1" type="ORF">P175DRAFT_0502289</name>
</gene>
<dbReference type="AlphaFoldDB" id="A0A2T5LV26"/>
<comment type="caution">
    <text evidence="1">The sequence shown here is derived from an EMBL/GenBank/DDBJ whole genome shotgun (WGS) entry which is preliminary data.</text>
</comment>
<dbReference type="RefSeq" id="XP_040751530.1">
    <property type="nucleotide sequence ID" value="XM_040897344.1"/>
</dbReference>
<dbReference type="GeneID" id="63814226"/>
<proteinExistence type="predicted"/>
<dbReference type="Proteomes" id="UP000244073">
    <property type="component" value="Unassembled WGS sequence"/>
</dbReference>